<dbReference type="Gene3D" id="3.60.10.10">
    <property type="entry name" value="Endonuclease/exonuclease/phosphatase"/>
    <property type="match status" value="1"/>
</dbReference>
<keyword evidence="2" id="KW-0540">Nuclease</keyword>
<name>A0A5C4SLP1_9FLAO</name>
<dbReference type="PANTHER" id="PTHR12121">
    <property type="entry name" value="CARBON CATABOLITE REPRESSOR PROTEIN 4"/>
    <property type="match status" value="1"/>
</dbReference>
<dbReference type="GO" id="GO:0004519">
    <property type="term" value="F:endonuclease activity"/>
    <property type="evidence" value="ECO:0007669"/>
    <property type="project" value="UniProtKB-KW"/>
</dbReference>
<evidence type="ECO:0000259" key="1">
    <source>
        <dbReference type="Pfam" id="PF03372"/>
    </source>
</evidence>
<dbReference type="SUPFAM" id="SSF56219">
    <property type="entry name" value="DNase I-like"/>
    <property type="match status" value="1"/>
</dbReference>
<dbReference type="Proteomes" id="UP000308713">
    <property type="component" value="Unassembled WGS sequence"/>
</dbReference>
<dbReference type="AlphaFoldDB" id="A0A5C4SLP1"/>
<dbReference type="EMBL" id="VDCS01000006">
    <property type="protein sequence ID" value="TNJ44909.1"/>
    <property type="molecule type" value="Genomic_DNA"/>
</dbReference>
<dbReference type="PANTHER" id="PTHR12121:SF36">
    <property type="entry name" value="ENDONUCLEASE_EXONUCLEASE_PHOSPHATASE DOMAIN-CONTAINING PROTEIN"/>
    <property type="match status" value="1"/>
</dbReference>
<dbReference type="InterPro" id="IPR036691">
    <property type="entry name" value="Endo/exonu/phosph_ase_sf"/>
</dbReference>
<sequence>MGKTYKPTQILMTLNSLNNSGIEKDVKRIVLAIALLLLFFATISAQEKGNELNDAKQLSLMTYNIKFASANYNPLWRDRRDMQVDLINKYQPDVIATQEGLKEQIDFLEAQLPDYVMVGEGRQGGDDDEHMAIFYRRDKFRLRELNSFALSKTPEVLGSGPDINPRIVTWVRLAYKNIPEEEVGYPYPEDYRGHWENNKEFYVFNTHFFNGHEPLGRLNAAIMIKEKLEELYQFGSWENNKPIFLMGDFNCQPKSEPHQIFVGEDKFLKDPNTIHDTKIDWILFKGNVEAQSYKELDYNINGVYPSDHKPILVTFRVNK</sequence>
<dbReference type="CDD" id="cd09083">
    <property type="entry name" value="EEP-1"/>
    <property type="match status" value="1"/>
</dbReference>
<feature type="domain" description="Endonuclease/exonuclease/phosphatase" evidence="1">
    <location>
        <begin position="61"/>
        <end position="308"/>
    </location>
</feature>
<evidence type="ECO:0000313" key="2">
    <source>
        <dbReference type="EMBL" id="TNJ44909.1"/>
    </source>
</evidence>
<evidence type="ECO:0000313" key="3">
    <source>
        <dbReference type="Proteomes" id="UP000308713"/>
    </source>
</evidence>
<dbReference type="Pfam" id="PF03372">
    <property type="entry name" value="Exo_endo_phos"/>
    <property type="match status" value="1"/>
</dbReference>
<dbReference type="InterPro" id="IPR050410">
    <property type="entry name" value="CCR4/nocturin_mRNA_transcr"/>
</dbReference>
<protein>
    <submittedName>
        <fullName evidence="2">Endonuclease/exonuclease/phosphatase family protein</fullName>
    </submittedName>
</protein>
<keyword evidence="2" id="KW-0255">Endonuclease</keyword>
<keyword evidence="2" id="KW-0269">Exonuclease</keyword>
<proteinExistence type="predicted"/>
<keyword evidence="3" id="KW-1185">Reference proteome</keyword>
<reference evidence="2 3" key="1">
    <citation type="submission" date="2019-05" db="EMBL/GenBank/DDBJ databases">
        <title>Tamlana fucoidanivorans sp. nov., isolated from the surface of algae collected from Fujian province in China.</title>
        <authorList>
            <person name="Li J."/>
        </authorList>
    </citation>
    <scope>NUCLEOTIDE SEQUENCE [LARGE SCALE GENOMIC DNA]</scope>
    <source>
        <strain evidence="2 3">CW2-9</strain>
    </source>
</reference>
<dbReference type="InterPro" id="IPR005135">
    <property type="entry name" value="Endo/exonuclease/phosphatase"/>
</dbReference>
<comment type="caution">
    <text evidence="2">The sequence shown here is derived from an EMBL/GenBank/DDBJ whole genome shotgun (WGS) entry which is preliminary data.</text>
</comment>
<accession>A0A5C4SLP1</accession>
<organism evidence="2 3">
    <name type="scientific">Allotamlana fucoidanivorans</name>
    <dbReference type="NCBI Taxonomy" id="2583814"/>
    <lineage>
        <taxon>Bacteria</taxon>
        <taxon>Pseudomonadati</taxon>
        <taxon>Bacteroidota</taxon>
        <taxon>Flavobacteriia</taxon>
        <taxon>Flavobacteriales</taxon>
        <taxon>Flavobacteriaceae</taxon>
        <taxon>Allotamlana</taxon>
    </lineage>
</organism>
<dbReference type="GO" id="GO:0000175">
    <property type="term" value="F:3'-5'-RNA exonuclease activity"/>
    <property type="evidence" value="ECO:0007669"/>
    <property type="project" value="TreeGrafter"/>
</dbReference>
<keyword evidence="2" id="KW-0378">Hydrolase</keyword>
<gene>
    <name evidence="2" type="ORF">FGF67_07025</name>
</gene>